<dbReference type="InterPro" id="IPR052954">
    <property type="entry name" value="GPCR-Ligand_Int"/>
</dbReference>
<feature type="non-terminal residue" evidence="7">
    <location>
        <position position="125"/>
    </location>
</feature>
<keyword evidence="3 5" id="KW-1133">Transmembrane helix</keyword>
<dbReference type="GO" id="GO:0016020">
    <property type="term" value="C:membrane"/>
    <property type="evidence" value="ECO:0007669"/>
    <property type="project" value="UniProtKB-SubCell"/>
</dbReference>
<proteinExistence type="predicted"/>
<evidence type="ECO:0000256" key="5">
    <source>
        <dbReference type="SAM" id="Phobius"/>
    </source>
</evidence>
<comment type="subcellular location">
    <subcellularLocation>
        <location evidence="1">Membrane</location>
    </subcellularLocation>
</comment>
<keyword evidence="2 5" id="KW-0812">Transmembrane</keyword>
<dbReference type="EMBL" id="CAXITT010000250">
    <property type="protein sequence ID" value="CAL1537126.1"/>
    <property type="molecule type" value="Genomic_DNA"/>
</dbReference>
<accession>A0AAV2HSN0</accession>
<dbReference type="PANTHER" id="PTHR46641">
    <property type="entry name" value="FMRFAMIDE RECEPTOR-RELATED"/>
    <property type="match status" value="1"/>
</dbReference>
<feature type="transmembrane region" description="Helical" evidence="5">
    <location>
        <begin position="34"/>
        <end position="53"/>
    </location>
</feature>
<dbReference type="Gene3D" id="1.20.1070.10">
    <property type="entry name" value="Rhodopsin 7-helix transmembrane proteins"/>
    <property type="match status" value="1"/>
</dbReference>
<feature type="domain" description="G-protein coupled receptors family 1 profile" evidence="6">
    <location>
        <begin position="15"/>
        <end position="125"/>
    </location>
</feature>
<comment type="caution">
    <text evidence="7">The sequence shown here is derived from an EMBL/GenBank/DDBJ whole genome shotgun (WGS) entry which is preliminary data.</text>
</comment>
<dbReference type="AlphaFoldDB" id="A0AAV2HSN0"/>
<reference evidence="7 8" key="1">
    <citation type="submission" date="2024-04" db="EMBL/GenBank/DDBJ databases">
        <authorList>
            <consortium name="Genoscope - CEA"/>
            <person name="William W."/>
        </authorList>
    </citation>
    <scope>NUCLEOTIDE SEQUENCE [LARGE SCALE GENOMIC DNA]</scope>
</reference>
<evidence type="ECO:0000256" key="2">
    <source>
        <dbReference type="ARBA" id="ARBA00022692"/>
    </source>
</evidence>
<evidence type="ECO:0000313" key="7">
    <source>
        <dbReference type="EMBL" id="CAL1537126.1"/>
    </source>
</evidence>
<dbReference type="PROSITE" id="PS50262">
    <property type="entry name" value="G_PROTEIN_RECEP_F1_2"/>
    <property type="match status" value="1"/>
</dbReference>
<feature type="transmembrane region" description="Helical" evidence="5">
    <location>
        <begin position="93"/>
        <end position="114"/>
    </location>
</feature>
<dbReference type="InterPro" id="IPR017452">
    <property type="entry name" value="GPCR_Rhodpsn_7TM"/>
</dbReference>
<evidence type="ECO:0000256" key="1">
    <source>
        <dbReference type="ARBA" id="ARBA00004370"/>
    </source>
</evidence>
<keyword evidence="4 5" id="KW-0472">Membrane</keyword>
<evidence type="ECO:0000259" key="6">
    <source>
        <dbReference type="PROSITE" id="PS50262"/>
    </source>
</evidence>
<keyword evidence="8" id="KW-1185">Reference proteome</keyword>
<feature type="transmembrane region" description="Helical" evidence="5">
    <location>
        <begin position="65"/>
        <end position="87"/>
    </location>
</feature>
<dbReference type="Proteomes" id="UP001497497">
    <property type="component" value="Unassembled WGS sequence"/>
</dbReference>
<dbReference type="PANTHER" id="PTHR46641:SF2">
    <property type="entry name" value="FMRFAMIDE RECEPTOR"/>
    <property type="match status" value="1"/>
</dbReference>
<dbReference type="SUPFAM" id="SSF81321">
    <property type="entry name" value="Family A G protein-coupled receptor-like"/>
    <property type="match status" value="1"/>
</dbReference>
<sequence>NFAVIPVISLLGIAGNVVSMVILIKHGLNRRSNVLIFALAVADTTYLVGINNIPMFIHQARADHFGFFYSETASMVLYVLYQIFVFLETVGKVVSLLVPVLMIVERFLAVFWPLHVSRLLTARRT</sequence>
<protein>
    <recommendedName>
        <fullName evidence="6">G-protein coupled receptors family 1 profile domain-containing protein</fullName>
    </recommendedName>
</protein>
<name>A0AAV2HSN0_LYMST</name>
<evidence type="ECO:0000256" key="3">
    <source>
        <dbReference type="ARBA" id="ARBA00022989"/>
    </source>
</evidence>
<feature type="transmembrane region" description="Helical" evidence="5">
    <location>
        <begin position="7"/>
        <end position="28"/>
    </location>
</feature>
<evidence type="ECO:0000256" key="4">
    <source>
        <dbReference type="ARBA" id="ARBA00023136"/>
    </source>
</evidence>
<gene>
    <name evidence="7" type="ORF">GSLYS_00011039001</name>
</gene>
<feature type="non-terminal residue" evidence="7">
    <location>
        <position position="1"/>
    </location>
</feature>
<organism evidence="7 8">
    <name type="scientific">Lymnaea stagnalis</name>
    <name type="common">Great pond snail</name>
    <name type="synonym">Helix stagnalis</name>
    <dbReference type="NCBI Taxonomy" id="6523"/>
    <lineage>
        <taxon>Eukaryota</taxon>
        <taxon>Metazoa</taxon>
        <taxon>Spiralia</taxon>
        <taxon>Lophotrochozoa</taxon>
        <taxon>Mollusca</taxon>
        <taxon>Gastropoda</taxon>
        <taxon>Heterobranchia</taxon>
        <taxon>Euthyneura</taxon>
        <taxon>Panpulmonata</taxon>
        <taxon>Hygrophila</taxon>
        <taxon>Lymnaeoidea</taxon>
        <taxon>Lymnaeidae</taxon>
        <taxon>Lymnaea</taxon>
    </lineage>
</organism>
<evidence type="ECO:0000313" key="8">
    <source>
        <dbReference type="Proteomes" id="UP001497497"/>
    </source>
</evidence>